<accession>A0A132EL99</accession>
<dbReference type="Pfam" id="PF00378">
    <property type="entry name" value="ECH_1"/>
    <property type="match status" value="1"/>
</dbReference>
<dbReference type="PANTHER" id="PTHR43459:SF3">
    <property type="entry name" value="ENOYL-COA HYDRATASE ECHA15 (ENOYL HYDRASE) (UNSATURATED ACYL-COA HYDRATASE) (CROTONASE)-RELATED"/>
    <property type="match status" value="1"/>
</dbReference>
<dbReference type="InterPro" id="IPR018376">
    <property type="entry name" value="Enoyl-CoA_hyd/isom_CS"/>
</dbReference>
<evidence type="ECO:0000256" key="2">
    <source>
        <dbReference type="RuleBase" id="RU003707"/>
    </source>
</evidence>
<evidence type="ECO:0000313" key="4">
    <source>
        <dbReference type="Proteomes" id="UP000062912"/>
    </source>
</evidence>
<dbReference type="CDD" id="cd06558">
    <property type="entry name" value="crotonase-like"/>
    <property type="match status" value="1"/>
</dbReference>
<dbReference type="NCBIfam" id="NF005595">
    <property type="entry name" value="PRK07327.1"/>
    <property type="match status" value="1"/>
</dbReference>
<dbReference type="Proteomes" id="UP000062912">
    <property type="component" value="Unassembled WGS sequence"/>
</dbReference>
<dbReference type="GO" id="GO:0003824">
    <property type="term" value="F:catalytic activity"/>
    <property type="evidence" value="ECO:0007669"/>
    <property type="project" value="InterPro"/>
</dbReference>
<dbReference type="RefSeq" id="WP_060239736.1">
    <property type="nucleotide sequence ID" value="NZ_LPJR01000006.1"/>
</dbReference>
<gene>
    <name evidence="3" type="ORF">WT56_07435</name>
</gene>
<sequence length="270" mass="28983">MKYEDFQFLLFDRQPDGVLLVTLNRPEVMNATNNRMHWELTQVWGVAAEDPSVKVIVVTGAGDRAFSAGGDLAVVEEMAASQEATLRVMKEASDIVYNMLACDKPIISAINGTAVGAGLVVALLADVSVMAEDAKLTDGHARLGVSAGDHAAIVWPLLCGMAKAKYYLMTADFVDGREAERIGLVSFCTPRADVLPRSLAIAANLARGSQTAIRATKKSLNNWMRLAGPIFDNSLAMEMLCFLGADVKEGVAALRGKRQPEFPSAQLPQS</sequence>
<evidence type="ECO:0000313" key="3">
    <source>
        <dbReference type="EMBL" id="KWF36106.1"/>
    </source>
</evidence>
<dbReference type="InterPro" id="IPR014748">
    <property type="entry name" value="Enoyl-CoA_hydra_C"/>
</dbReference>
<proteinExistence type="inferred from homology"/>
<dbReference type="Gene3D" id="3.90.226.10">
    <property type="entry name" value="2-enoyl-CoA Hydratase, Chain A, domain 1"/>
    <property type="match status" value="1"/>
</dbReference>
<dbReference type="SUPFAM" id="SSF52096">
    <property type="entry name" value="ClpP/crotonase"/>
    <property type="match status" value="1"/>
</dbReference>
<comment type="similarity">
    <text evidence="1 2">Belongs to the enoyl-CoA hydratase/isomerase family.</text>
</comment>
<dbReference type="OrthoDB" id="9777711at2"/>
<dbReference type="GeneID" id="56560115"/>
<organism evidence="3 4">
    <name type="scientific">Burkholderia pseudomultivorans</name>
    <dbReference type="NCBI Taxonomy" id="1207504"/>
    <lineage>
        <taxon>Bacteria</taxon>
        <taxon>Pseudomonadati</taxon>
        <taxon>Pseudomonadota</taxon>
        <taxon>Betaproteobacteria</taxon>
        <taxon>Burkholderiales</taxon>
        <taxon>Burkholderiaceae</taxon>
        <taxon>Burkholderia</taxon>
        <taxon>Burkholderia cepacia complex</taxon>
    </lineage>
</organism>
<dbReference type="PANTHER" id="PTHR43459">
    <property type="entry name" value="ENOYL-COA HYDRATASE"/>
    <property type="match status" value="1"/>
</dbReference>
<comment type="caution">
    <text evidence="3">The sequence shown here is derived from an EMBL/GenBank/DDBJ whole genome shotgun (WGS) entry which is preliminary data.</text>
</comment>
<dbReference type="Gene3D" id="1.10.12.10">
    <property type="entry name" value="Lyase 2-enoyl-coa Hydratase, Chain A, domain 2"/>
    <property type="match status" value="1"/>
</dbReference>
<dbReference type="InterPro" id="IPR029045">
    <property type="entry name" value="ClpP/crotonase-like_dom_sf"/>
</dbReference>
<name>A0A132EL99_9BURK</name>
<reference evidence="3 4" key="1">
    <citation type="submission" date="2015-11" db="EMBL/GenBank/DDBJ databases">
        <title>Expanding the genomic diversity of Burkholderia species for the development of highly accurate diagnostics.</title>
        <authorList>
            <person name="Sahl J."/>
            <person name="Keim P."/>
            <person name="Wagner D."/>
        </authorList>
    </citation>
    <scope>NUCLEOTIDE SEQUENCE [LARGE SCALE GENOMIC DNA]</scope>
    <source>
        <strain evidence="3 4">MSMB368WGS</strain>
    </source>
</reference>
<evidence type="ECO:0000256" key="1">
    <source>
        <dbReference type="ARBA" id="ARBA00005254"/>
    </source>
</evidence>
<protein>
    <submittedName>
        <fullName evidence="3">Enoyl-CoA hydratase</fullName>
    </submittedName>
</protein>
<dbReference type="AlphaFoldDB" id="A0A132EL99"/>
<dbReference type="InterPro" id="IPR001753">
    <property type="entry name" value="Enoyl-CoA_hydra/iso"/>
</dbReference>
<dbReference type="PROSITE" id="PS00166">
    <property type="entry name" value="ENOYL_COA_HYDRATASE"/>
    <property type="match status" value="1"/>
</dbReference>
<dbReference type="EMBL" id="LPJR01000006">
    <property type="protein sequence ID" value="KWF36106.1"/>
    <property type="molecule type" value="Genomic_DNA"/>
</dbReference>